<proteinExistence type="predicted"/>
<evidence type="ECO:0000313" key="2">
    <source>
        <dbReference type="EMBL" id="RDU95634.1"/>
    </source>
</evidence>
<organism evidence="2 3">
    <name type="scientific">Trinickia dinghuensis</name>
    <dbReference type="NCBI Taxonomy" id="2291023"/>
    <lineage>
        <taxon>Bacteria</taxon>
        <taxon>Pseudomonadati</taxon>
        <taxon>Pseudomonadota</taxon>
        <taxon>Betaproteobacteria</taxon>
        <taxon>Burkholderiales</taxon>
        <taxon>Burkholderiaceae</taxon>
        <taxon>Trinickia</taxon>
    </lineage>
</organism>
<dbReference type="InterPro" id="IPR012340">
    <property type="entry name" value="NA-bd_OB-fold"/>
</dbReference>
<keyword evidence="3" id="KW-1185">Reference proteome</keyword>
<sequence>MQKLPSLEELLTESDVEQKVLFPMLTEPLPYGLGIESSHILTKHSTRRLEIGKGKEAKLYFPDYIVMSDGLPVLIVEAKKPSESAEVGFREARLYANEINAKYEAEFNPVKYIISSNGAELMYGVPDSELFAKVELPELTVGHQAYADLQNLINSDSLQKHASSLNYKRKPDKYWKPKKMLGGNSVQSEEVGQNTFGLTLSADFGYIFAPETTEDKAEIARNAYVDSRASIRAVEPIDKIIRAARPLSETSATLIKESANPSELIEKLRTGLRLERKILLLIGSVGSGKSTFVDHLIYKALPQDIIDTTLWCRIDMNTAPISSDEIYKWLRRQIAVGCMGKYPSEDFDSLDVTKKVYSVEYNKFQKIDGKLLLDSGDTVEYNRRLVQAIEKWRADDEITSQAISRYCCGDRGKLLIIVLDNCDKRSRDEQLLMFQAAQWIQNEYRSLIILPLREETFEAHQDQPPLDTALKDLIFRIEAPLFQHVLVKRVQLALSKMRADVDKTLRYDLPNGFHVEYPYTDQAFYLASIIRSLFEHDRFIRRMITGLSGKNIRKALEIFIDFCNSAHLGEDEIFKIRKSEGAYTLPLYLVTRILLRGNLRYYDGQSSSVKNVFDIFHKDSSPFYFTRLLILRWLSARFSQPGRNGVRGYFPVKELRANLIVLGVPDYSFDRELDVLIKSHCVLSENLTVEKVDEDDLIRLSSAGFVHLELLSSVDYLATIAEDTWIDDVDTARRIADRIASLNEHFHLNTQIHNARDFVNYIAKKQGQLRDQISTYRQIDSEMTDLIDISVAQRGIDELMKHSIPEAWRKLEQLRDDGVVISGRVVNRTLLHGLFVDLGSGITGLLHKNQLPDDYIDSDVYMPNEVIEMAIKRVDIFSRKIWLELPRAPAV</sequence>
<dbReference type="Proteomes" id="UP000256838">
    <property type="component" value="Unassembled WGS sequence"/>
</dbReference>
<dbReference type="AlphaFoldDB" id="A0A3D8JSV7"/>
<dbReference type="GO" id="GO:0009035">
    <property type="term" value="F:type I site-specific deoxyribonuclease activity"/>
    <property type="evidence" value="ECO:0007669"/>
    <property type="project" value="UniProtKB-EC"/>
</dbReference>
<dbReference type="RefSeq" id="WP_115536741.1">
    <property type="nucleotide sequence ID" value="NZ_QRGA01000018.1"/>
</dbReference>
<dbReference type="OrthoDB" id="9804077at2"/>
<comment type="caution">
    <text evidence="2">The sequence shown here is derived from an EMBL/GenBank/DDBJ whole genome shotgun (WGS) entry which is preliminary data.</text>
</comment>
<dbReference type="InterPro" id="IPR007409">
    <property type="entry name" value="Restrct_endonuc_type1_HsdR_N"/>
</dbReference>
<name>A0A3D8JSV7_9BURK</name>
<reference evidence="2 3" key="1">
    <citation type="submission" date="2018-08" db="EMBL/GenBank/DDBJ databases">
        <title>Paraburkholderia sp. DHOM06 isolated from forest soil.</title>
        <authorList>
            <person name="Gao Z.-H."/>
            <person name="Qiu L.-H."/>
        </authorList>
    </citation>
    <scope>NUCLEOTIDE SEQUENCE [LARGE SCALE GENOMIC DNA]</scope>
    <source>
        <strain evidence="2 3">DHOM06</strain>
    </source>
</reference>
<dbReference type="SUPFAM" id="SSF52540">
    <property type="entry name" value="P-loop containing nucleoside triphosphate hydrolases"/>
    <property type="match status" value="1"/>
</dbReference>
<evidence type="ECO:0000313" key="3">
    <source>
        <dbReference type="Proteomes" id="UP000256838"/>
    </source>
</evidence>
<dbReference type="Gene3D" id="3.90.1570.50">
    <property type="match status" value="1"/>
</dbReference>
<dbReference type="Pfam" id="PF04313">
    <property type="entry name" value="HSDR_N"/>
    <property type="match status" value="1"/>
</dbReference>
<accession>A0A3D8JSV7</accession>
<dbReference type="EMBL" id="QRGA01000018">
    <property type="protein sequence ID" value="RDU95634.1"/>
    <property type="molecule type" value="Genomic_DNA"/>
</dbReference>
<gene>
    <name evidence="2" type="ORF">DWV00_27295</name>
</gene>
<dbReference type="GO" id="GO:0005524">
    <property type="term" value="F:ATP binding"/>
    <property type="evidence" value="ECO:0007669"/>
    <property type="project" value="UniProtKB-KW"/>
</dbReference>
<dbReference type="InterPro" id="IPR027417">
    <property type="entry name" value="P-loop_NTPase"/>
</dbReference>
<dbReference type="GO" id="GO:0003677">
    <property type="term" value="F:DNA binding"/>
    <property type="evidence" value="ECO:0007669"/>
    <property type="project" value="UniProtKB-KW"/>
</dbReference>
<dbReference type="InterPro" id="IPR003029">
    <property type="entry name" value="S1_domain"/>
</dbReference>
<dbReference type="GO" id="GO:0009307">
    <property type="term" value="P:DNA restriction-modification system"/>
    <property type="evidence" value="ECO:0007669"/>
    <property type="project" value="UniProtKB-KW"/>
</dbReference>
<evidence type="ECO:0000259" key="1">
    <source>
        <dbReference type="PROSITE" id="PS50126"/>
    </source>
</evidence>
<dbReference type="PROSITE" id="PS50126">
    <property type="entry name" value="S1"/>
    <property type="match status" value="1"/>
</dbReference>
<protein>
    <submittedName>
        <fullName evidence="2">S1 RNA-binding domain-containing protein</fullName>
    </submittedName>
</protein>
<dbReference type="SMART" id="SM00316">
    <property type="entry name" value="S1"/>
    <property type="match status" value="1"/>
</dbReference>
<feature type="domain" description="S1 motif" evidence="1">
    <location>
        <begin position="818"/>
        <end position="886"/>
    </location>
</feature>
<dbReference type="SUPFAM" id="SSF50249">
    <property type="entry name" value="Nucleic acid-binding proteins"/>
    <property type="match status" value="1"/>
</dbReference>
<dbReference type="Pfam" id="PF00575">
    <property type="entry name" value="S1"/>
    <property type="match status" value="1"/>
</dbReference>
<dbReference type="Gene3D" id="2.40.50.140">
    <property type="entry name" value="Nucleic acid-binding proteins"/>
    <property type="match status" value="1"/>
</dbReference>